<keyword evidence="2" id="KW-1185">Reference proteome</keyword>
<evidence type="ECO:0000313" key="1">
    <source>
        <dbReference type="EMBL" id="AFK05601.1"/>
    </source>
</evidence>
<dbReference type="EMBL" id="CP002962">
    <property type="protein sequence ID" value="AFK05601.1"/>
    <property type="molecule type" value="Genomic_DNA"/>
</dbReference>
<proteinExistence type="predicted"/>
<evidence type="ECO:0000313" key="2">
    <source>
        <dbReference type="Proteomes" id="UP000002875"/>
    </source>
</evidence>
<reference evidence="1 2" key="1">
    <citation type="submission" date="2011-07" db="EMBL/GenBank/DDBJ databases">
        <title>The complete genome of plasmid 1 of Emticicia oligotrophica DSM 17448.</title>
        <authorList>
            <consortium name="US DOE Joint Genome Institute (JGI-PGF)"/>
            <person name="Lucas S."/>
            <person name="Han J."/>
            <person name="Lapidus A."/>
            <person name="Bruce D."/>
            <person name="Goodwin L."/>
            <person name="Pitluck S."/>
            <person name="Peters L."/>
            <person name="Kyrpides N."/>
            <person name="Mavromatis K."/>
            <person name="Ivanova N."/>
            <person name="Ovchinnikova G."/>
            <person name="Teshima H."/>
            <person name="Detter J.C."/>
            <person name="Tapia R."/>
            <person name="Han C."/>
            <person name="Land M."/>
            <person name="Hauser L."/>
            <person name="Markowitz V."/>
            <person name="Cheng J.-F."/>
            <person name="Hugenholtz P."/>
            <person name="Woyke T."/>
            <person name="Wu D."/>
            <person name="Tindall B."/>
            <person name="Pomrenke H."/>
            <person name="Brambilla E."/>
            <person name="Klenk H.-P."/>
            <person name="Eisen J.A."/>
        </authorList>
    </citation>
    <scope>NUCLEOTIDE SEQUENCE [LARGE SCALE GENOMIC DNA]</scope>
    <source>
        <strain evidence="2">DSM 17448 / GPTSA100-15</strain>
        <plasmid evidence="1 2">pEMTOL01</plasmid>
    </source>
</reference>
<gene>
    <name evidence="1" type="ordered locus">Emtol_0334</name>
</gene>
<name>A0ABN4AU85_EMTOG</name>
<dbReference type="Gene3D" id="3.40.1360.10">
    <property type="match status" value="1"/>
</dbReference>
<dbReference type="Proteomes" id="UP000002875">
    <property type="component" value="Plasmid pEMTOL01"/>
</dbReference>
<geneLocation type="plasmid" evidence="1 2">
    <name>pEMTOL01</name>
</geneLocation>
<sequence length="727" mass="82978">MNTPVVSDFSTTEQQHILGAFNKMKVKYIGFDSYAANSYSPTLPYSDIMLWVKPTAENFEAIKKAISLGMGGNNRAFIKKSVDDFLNYTDPNQPFSSIGFTKNRAIQIFPIISGFQKGDFDKALNEAQLRKAGVVNTKILNVLHTYQSLKLSQNRHKEKLLNNLEREHGKILNIKKTTTKSFQKKDFNYILSNVDLEAVLEKIGYEPKFKKWGKAQHLWVRKSNDSKVVVFMNNRNIKGFFDVNNTENKGTVINLLLNEYNNRWADVFTTLDEVLINPALANVNENYSKGKYQNEQVDKLSELNLEEQTKLREKVIREENQILPYTRPSYLKERGLVENTIYAPEFLGQVNNIPYESKETQGMTFYNTAFPMRNEFGLTSFIIRFATSTDKQSGKIYLAGPKFDGVWMSNELLKTDNEIVTSLNGQKLAIPANTYGALHKIEKDGITKFQFSFNAQFLSDHNKDSNSIMRVMLDNDAGFSKAKAQRIIITESPIDAMSFAQLMARPTEYNLYISTGGHPAPKQIEFINKVLQRHESAVILAMDNENPGLRFNATVAGGLQHPLLDSSTDIKFRIDYVNNNQYVDETNEFKRTESHLKIEFQKNKDLTIEKIEAFVNKITKNVGAFLDKDVVKVIERNTNHQTESFKISMPNSRRHLSKALDTVLKIRAEIAGKGNDLFFVKKPIEKDWNEDLMTKKKHPVGISSLHTVKTLEESNELPKSKTATKKL</sequence>
<evidence type="ECO:0008006" key="3">
    <source>
        <dbReference type="Google" id="ProtNLM"/>
    </source>
</evidence>
<dbReference type="Pfam" id="PF13155">
    <property type="entry name" value="Toprim_2"/>
    <property type="match status" value="1"/>
</dbReference>
<accession>A0ABN4AU85</accession>
<protein>
    <recommendedName>
        <fullName evidence="3">Toprim domain-containing protein</fullName>
    </recommendedName>
</protein>
<organism evidence="1 2">
    <name type="scientific">Emticicia oligotrophica (strain DSM 17448 / CIP 109782 / MTCC 6937 / GPTSA100-15)</name>
    <dbReference type="NCBI Taxonomy" id="929562"/>
    <lineage>
        <taxon>Bacteria</taxon>
        <taxon>Pseudomonadati</taxon>
        <taxon>Bacteroidota</taxon>
        <taxon>Cytophagia</taxon>
        <taxon>Cytophagales</taxon>
        <taxon>Leadbetterellaceae</taxon>
        <taxon>Emticicia</taxon>
    </lineage>
</organism>
<keyword evidence="1" id="KW-0614">Plasmid</keyword>
<dbReference type="RefSeq" id="WP_015026347.1">
    <property type="nucleotide sequence ID" value="NC_018742.1"/>
</dbReference>
<dbReference type="CDD" id="cd00188">
    <property type="entry name" value="TOPRIM"/>
    <property type="match status" value="1"/>
</dbReference>